<feature type="compositionally biased region" description="Basic and acidic residues" evidence="1">
    <location>
        <begin position="1"/>
        <end position="12"/>
    </location>
</feature>
<dbReference type="InterPro" id="IPR037523">
    <property type="entry name" value="VOC_core"/>
</dbReference>
<evidence type="ECO:0000313" key="3">
    <source>
        <dbReference type="EMBL" id="MBB6672206.1"/>
    </source>
</evidence>
<dbReference type="PROSITE" id="PS51819">
    <property type="entry name" value="VOC"/>
    <property type="match status" value="2"/>
</dbReference>
<protein>
    <submittedName>
        <fullName evidence="3">VOC family protein</fullName>
    </submittedName>
</protein>
<dbReference type="RefSeq" id="WP_185143674.1">
    <property type="nucleotide sequence ID" value="NZ_JACJVP010000025.1"/>
</dbReference>
<gene>
    <name evidence="3" type="ORF">H7C19_16115</name>
</gene>
<name>A0A7X0VFV5_9BACL</name>
<feature type="domain" description="VOC" evidence="2">
    <location>
        <begin position="52"/>
        <end position="186"/>
    </location>
</feature>
<reference evidence="3 4" key="1">
    <citation type="submission" date="2020-08" db="EMBL/GenBank/DDBJ databases">
        <title>Cohnella phylogeny.</title>
        <authorList>
            <person name="Dunlap C."/>
        </authorList>
    </citation>
    <scope>NUCLEOTIDE SEQUENCE [LARGE SCALE GENOMIC DNA]</scope>
    <source>
        <strain evidence="3 4">DSM 28246</strain>
    </source>
</reference>
<accession>A0A7X0VFV5</accession>
<dbReference type="Gene3D" id="3.10.180.10">
    <property type="entry name" value="2,3-Dihydroxybiphenyl 1,2-Dioxygenase, domain 1"/>
    <property type="match status" value="2"/>
</dbReference>
<dbReference type="Proteomes" id="UP000547209">
    <property type="component" value="Unassembled WGS sequence"/>
</dbReference>
<dbReference type="Pfam" id="PF00903">
    <property type="entry name" value="Glyoxalase"/>
    <property type="match status" value="2"/>
</dbReference>
<dbReference type="CDD" id="cd06587">
    <property type="entry name" value="VOC"/>
    <property type="match status" value="2"/>
</dbReference>
<proteinExistence type="predicted"/>
<feature type="region of interest" description="Disordered" evidence="1">
    <location>
        <begin position="1"/>
        <end position="21"/>
    </location>
</feature>
<dbReference type="AlphaFoldDB" id="A0A7X0VFV5"/>
<evidence type="ECO:0000259" key="2">
    <source>
        <dbReference type="PROSITE" id="PS51819"/>
    </source>
</evidence>
<evidence type="ECO:0000256" key="1">
    <source>
        <dbReference type="SAM" id="MobiDB-lite"/>
    </source>
</evidence>
<organism evidence="3 4">
    <name type="scientific">Cohnella nanjingensis</name>
    <dbReference type="NCBI Taxonomy" id="1387779"/>
    <lineage>
        <taxon>Bacteria</taxon>
        <taxon>Bacillati</taxon>
        <taxon>Bacillota</taxon>
        <taxon>Bacilli</taxon>
        <taxon>Bacillales</taxon>
        <taxon>Paenibacillaceae</taxon>
        <taxon>Cohnella</taxon>
    </lineage>
</organism>
<dbReference type="SUPFAM" id="SSF54593">
    <property type="entry name" value="Glyoxalase/Bleomycin resistance protein/Dihydroxybiphenyl dioxygenase"/>
    <property type="match status" value="2"/>
</dbReference>
<comment type="caution">
    <text evidence="3">The sequence shown here is derived from an EMBL/GenBank/DDBJ whole genome shotgun (WGS) entry which is preliminary data.</text>
</comment>
<dbReference type="EMBL" id="JACJVP010000025">
    <property type="protein sequence ID" value="MBB6672206.1"/>
    <property type="molecule type" value="Genomic_DNA"/>
</dbReference>
<dbReference type="InterPro" id="IPR004360">
    <property type="entry name" value="Glyas_Fos-R_dOase_dom"/>
</dbReference>
<keyword evidence="4" id="KW-1185">Reference proteome</keyword>
<sequence>MAESAKKNKEENYQPQHVPQSLKVIMGQPVEGKTADPASESFAEAFAGLESAVDCMTLVQLPATRLKSTISFYVDVLGMALEYPDRPLEINTFLQTVPRIGPGLHILETPDAEYPRLQGTVNGKSMEYVALYARSLAELYGRLLQAGARIEREPSDGYISFCDPEGQLIAVYERADSGISSRFQTNINGFRHLKMYVSDVGQTVSFFVKALGFQQIVSNELSDAVYMAVPGSAENQPMIRLVQLQQEKMQPMHWMLNGRPKHALELHSKNIRALRERVLAFGGTVPEDLEFTGCGGYLKFYTPDGHYIWVNQDRRYCDY</sequence>
<feature type="domain" description="VOC" evidence="2">
    <location>
        <begin position="189"/>
        <end position="313"/>
    </location>
</feature>
<evidence type="ECO:0000313" key="4">
    <source>
        <dbReference type="Proteomes" id="UP000547209"/>
    </source>
</evidence>
<dbReference type="InterPro" id="IPR029068">
    <property type="entry name" value="Glyas_Bleomycin-R_OHBP_Dase"/>
</dbReference>